<dbReference type="SMART" id="SM00768">
    <property type="entry name" value="X8"/>
    <property type="match status" value="1"/>
</dbReference>
<dbReference type="SUPFAM" id="SSF51445">
    <property type="entry name" value="(Trans)glycosidases"/>
    <property type="match status" value="1"/>
</dbReference>
<dbReference type="InterPro" id="IPR012946">
    <property type="entry name" value="X8"/>
</dbReference>
<dbReference type="EMBL" id="BQKI01000075">
    <property type="protein sequence ID" value="GJN22418.1"/>
    <property type="molecule type" value="Genomic_DNA"/>
</dbReference>
<sequence>MAPLRHPFLLAAALLLLLLLLRPADAGTVGINWGRVANNLPNPASVVQLLKQQGITQVKLYDAEPTVLRALANTGIKVVVALPNEQLLATATRPSFALAWVRRNVAAYHPATQIHAVAVGNEVFATAKNATAQLVPAMTNVHAALAKLGLDKDVKVSSPIALVALASSYPPSAGAFKEDLAAPVMKPMMEFLSKTGSYLMVNAYPFFAYSGNPNTMVAHASYAFNDYFQRKGRTMGTCYFGGAAYVVNQAPSKFLLRVPFFPFISVEVLVIPLTATTTTRA</sequence>
<feature type="chain" id="PRO_5043887526" description="X8 domain-containing protein" evidence="7">
    <location>
        <begin position="27"/>
        <end position="281"/>
    </location>
</feature>
<evidence type="ECO:0000313" key="9">
    <source>
        <dbReference type="EMBL" id="GJN22418.1"/>
    </source>
</evidence>
<dbReference type="Proteomes" id="UP001054889">
    <property type="component" value="Unassembled WGS sequence"/>
</dbReference>
<evidence type="ECO:0000259" key="8">
    <source>
        <dbReference type="SMART" id="SM00768"/>
    </source>
</evidence>
<name>A0AAV5EJ80_ELECO</name>
<organism evidence="9 10">
    <name type="scientific">Eleusine coracana subsp. coracana</name>
    <dbReference type="NCBI Taxonomy" id="191504"/>
    <lineage>
        <taxon>Eukaryota</taxon>
        <taxon>Viridiplantae</taxon>
        <taxon>Streptophyta</taxon>
        <taxon>Embryophyta</taxon>
        <taxon>Tracheophyta</taxon>
        <taxon>Spermatophyta</taxon>
        <taxon>Magnoliopsida</taxon>
        <taxon>Liliopsida</taxon>
        <taxon>Poales</taxon>
        <taxon>Poaceae</taxon>
        <taxon>PACMAD clade</taxon>
        <taxon>Chloridoideae</taxon>
        <taxon>Cynodonteae</taxon>
        <taxon>Eleusininae</taxon>
        <taxon>Eleusine</taxon>
    </lineage>
</organism>
<evidence type="ECO:0000256" key="1">
    <source>
        <dbReference type="ARBA" id="ARBA00008773"/>
    </source>
</evidence>
<comment type="caution">
    <text evidence="9">The sequence shown here is derived from an EMBL/GenBank/DDBJ whole genome shotgun (WGS) entry which is preliminary data.</text>
</comment>
<evidence type="ECO:0000256" key="4">
    <source>
        <dbReference type="ARBA" id="ARBA00023157"/>
    </source>
</evidence>
<gene>
    <name evidence="9" type="primary">gb09977</name>
    <name evidence="9" type="ORF">PR202_gb09977</name>
</gene>
<keyword evidence="4" id="KW-1015">Disulfide bond</keyword>
<keyword evidence="5" id="KW-0326">Glycosidase</keyword>
<evidence type="ECO:0000256" key="7">
    <source>
        <dbReference type="SAM" id="SignalP"/>
    </source>
</evidence>
<dbReference type="InterPro" id="IPR044965">
    <property type="entry name" value="Glyco_hydro_17_plant"/>
</dbReference>
<dbReference type="PANTHER" id="PTHR32227">
    <property type="entry name" value="GLUCAN ENDO-1,3-BETA-GLUCOSIDASE BG1-RELATED-RELATED"/>
    <property type="match status" value="1"/>
</dbReference>
<dbReference type="GO" id="GO:0005975">
    <property type="term" value="P:carbohydrate metabolic process"/>
    <property type="evidence" value="ECO:0007669"/>
    <property type="project" value="InterPro"/>
</dbReference>
<evidence type="ECO:0000256" key="3">
    <source>
        <dbReference type="ARBA" id="ARBA00022801"/>
    </source>
</evidence>
<dbReference type="InterPro" id="IPR000490">
    <property type="entry name" value="Glyco_hydro_17"/>
</dbReference>
<reference evidence="9" key="1">
    <citation type="journal article" date="2018" name="DNA Res.">
        <title>Multiple hybrid de novo genome assembly of finger millet, an orphan allotetraploid crop.</title>
        <authorList>
            <person name="Hatakeyama M."/>
            <person name="Aluri S."/>
            <person name="Balachadran M.T."/>
            <person name="Sivarajan S.R."/>
            <person name="Patrignani A."/>
            <person name="Gruter S."/>
            <person name="Poveda L."/>
            <person name="Shimizu-Inatsugi R."/>
            <person name="Baeten J."/>
            <person name="Francoijs K.J."/>
            <person name="Nataraja K.N."/>
            <person name="Reddy Y.A.N."/>
            <person name="Phadnis S."/>
            <person name="Ravikumar R.L."/>
            <person name="Schlapbach R."/>
            <person name="Sreeman S.M."/>
            <person name="Shimizu K.K."/>
        </authorList>
    </citation>
    <scope>NUCLEOTIDE SEQUENCE</scope>
</reference>
<keyword evidence="2 7" id="KW-0732">Signal</keyword>
<evidence type="ECO:0000256" key="6">
    <source>
        <dbReference type="RuleBase" id="RU004335"/>
    </source>
</evidence>
<comment type="similarity">
    <text evidence="1 6">Belongs to the glycosyl hydrolase 17 family.</text>
</comment>
<keyword evidence="10" id="KW-1185">Reference proteome</keyword>
<reference evidence="9" key="2">
    <citation type="submission" date="2021-12" db="EMBL/GenBank/DDBJ databases">
        <title>Resequencing data analysis of finger millet.</title>
        <authorList>
            <person name="Hatakeyama M."/>
            <person name="Aluri S."/>
            <person name="Balachadran M.T."/>
            <person name="Sivarajan S.R."/>
            <person name="Poveda L."/>
            <person name="Shimizu-Inatsugi R."/>
            <person name="Schlapbach R."/>
            <person name="Sreeman S.M."/>
            <person name="Shimizu K.K."/>
        </authorList>
    </citation>
    <scope>NUCLEOTIDE SEQUENCE</scope>
</reference>
<evidence type="ECO:0000256" key="2">
    <source>
        <dbReference type="ARBA" id="ARBA00022729"/>
    </source>
</evidence>
<keyword evidence="3" id="KW-0378">Hydrolase</keyword>
<feature type="signal peptide" evidence="7">
    <location>
        <begin position="1"/>
        <end position="26"/>
    </location>
</feature>
<dbReference type="Pfam" id="PF00332">
    <property type="entry name" value="Glyco_hydro_17"/>
    <property type="match status" value="1"/>
</dbReference>
<dbReference type="Gene3D" id="3.20.20.80">
    <property type="entry name" value="Glycosidases"/>
    <property type="match status" value="1"/>
</dbReference>
<dbReference type="GO" id="GO:0004553">
    <property type="term" value="F:hydrolase activity, hydrolyzing O-glycosyl compounds"/>
    <property type="evidence" value="ECO:0007669"/>
    <property type="project" value="InterPro"/>
</dbReference>
<evidence type="ECO:0000256" key="5">
    <source>
        <dbReference type="ARBA" id="ARBA00023295"/>
    </source>
</evidence>
<dbReference type="InterPro" id="IPR017853">
    <property type="entry name" value="GH"/>
</dbReference>
<protein>
    <recommendedName>
        <fullName evidence="8">X8 domain-containing protein</fullName>
    </recommendedName>
</protein>
<evidence type="ECO:0000313" key="10">
    <source>
        <dbReference type="Proteomes" id="UP001054889"/>
    </source>
</evidence>
<dbReference type="AlphaFoldDB" id="A0AAV5EJ80"/>
<proteinExistence type="inferred from homology"/>
<feature type="domain" description="X8" evidence="8">
    <location>
        <begin position="176"/>
        <end position="254"/>
    </location>
</feature>
<accession>A0AAV5EJ80</accession>